<evidence type="ECO:0000256" key="1">
    <source>
        <dbReference type="SAM" id="MobiDB-lite"/>
    </source>
</evidence>
<reference evidence="2" key="1">
    <citation type="submission" date="2007-06" db="EMBL/GenBank/DDBJ databases">
        <title>Bracovirus Evolution: Comparative Genomics of Multiple Viral and Proviral Genomes.</title>
        <authorList>
            <person name="Desjardins C.A."/>
            <person name="Gundersen-Rindal D.E."/>
            <person name="Hostetler J.B."/>
            <person name="Tallon L.J."/>
            <person name="Utterback T.R."/>
            <person name="Fuester R.W."/>
            <person name="Schatz M.C."/>
            <person name="Pedroni M.J."/>
            <person name="Fadrosh D.W."/>
            <person name="Haas B.J."/>
            <person name="Toms B.S."/>
            <person name="Chen D."/>
            <person name="Nene V."/>
        </authorList>
    </citation>
    <scope>NUCLEOTIDE SEQUENCE</scope>
</reference>
<name>B7S8E8_9HYME</name>
<organism evidence="2">
    <name type="scientific">Glyptapanteles flavicoxis</name>
    <dbReference type="NCBI Taxonomy" id="463051"/>
    <lineage>
        <taxon>Eukaryota</taxon>
        <taxon>Metazoa</taxon>
        <taxon>Ecdysozoa</taxon>
        <taxon>Arthropoda</taxon>
        <taxon>Hexapoda</taxon>
        <taxon>Insecta</taxon>
        <taxon>Pterygota</taxon>
        <taxon>Neoptera</taxon>
        <taxon>Endopterygota</taxon>
        <taxon>Hymenoptera</taxon>
        <taxon>Apocrita</taxon>
        <taxon>Ichneumonoidea</taxon>
        <taxon>Braconidae</taxon>
        <taxon>Microgastrinae</taxon>
        <taxon>Glyptapanteles</taxon>
    </lineage>
</organism>
<dbReference type="EMBL" id="EF710645">
    <property type="protein sequence ID" value="ACE75173.1"/>
    <property type="molecule type" value="Genomic_DNA"/>
</dbReference>
<proteinExistence type="predicted"/>
<feature type="region of interest" description="Disordered" evidence="1">
    <location>
        <begin position="62"/>
        <end position="118"/>
    </location>
</feature>
<dbReference type="AlphaFoldDB" id="B7S8E8"/>
<evidence type="ECO:0000313" key="2">
    <source>
        <dbReference type="EMBL" id="ACE75173.1"/>
    </source>
</evidence>
<feature type="compositionally biased region" description="Low complexity" evidence="1">
    <location>
        <begin position="91"/>
        <end position="105"/>
    </location>
</feature>
<accession>B7S8E8</accession>
<sequence length="278" mass="32063">MDNSRNVERYFEHCDLCGQIHRPGDFFTSIINLTKSNYGTPGSSPLLRRRLSIHFTELSPRFDESSPEISESVDQDNPSSLESEVTERDLSSATALPPSTSTTPLMRLSQSADHAQTNEAQAPEVYHTNFYNWLITTVVLDDLSFREPFINSAWEASQLTEQDLFLHAVNLYQNADKLKPQELVNLPFLPRTMRTGETMMDIPFLDPLLVVIWYIHIDDVHWMLNVLPWRVVDRPIRAGRSILDWIVNIGNIHNFLEMTRAPLNISVKVIRFLDNYFE</sequence>
<gene>
    <name evidence="2" type="ORF">GFP_L3_0340</name>
</gene>
<protein>
    <submittedName>
        <fullName evidence="2">Uncharacterized protein</fullName>
    </submittedName>
</protein>
<feature type="compositionally biased region" description="Polar residues" evidence="1">
    <location>
        <begin position="108"/>
        <end position="118"/>
    </location>
</feature>